<evidence type="ECO:0000259" key="13">
    <source>
        <dbReference type="Pfam" id="PF00583"/>
    </source>
</evidence>
<dbReference type="Pfam" id="PF00583">
    <property type="entry name" value="Acetyltransf_1"/>
    <property type="match status" value="1"/>
</dbReference>
<feature type="domain" description="Histone acetyl transferase HAT1 N-terminal" evidence="14">
    <location>
        <begin position="20"/>
        <end position="180"/>
    </location>
</feature>
<keyword evidence="8" id="KW-0539">Nucleus</keyword>
<evidence type="ECO:0000256" key="9">
    <source>
        <dbReference type="ARBA" id="ARBA00023315"/>
    </source>
</evidence>
<evidence type="ECO:0000256" key="3">
    <source>
        <dbReference type="ARBA" id="ARBA00013184"/>
    </source>
</evidence>
<sequence length="414" mass="48367">MAGLAGGDEVSLSHDKLREYICSANDAVHIKLVSQESDLSNDATTFKPEMSHQVFGESERIFGYKDLKIELYYSACKLITYLHMTYSEKVDAKQLGVEADNVLKAIAHHLPPGFCQTQEDFVMKLQKDAGFKPYGQMLSSYKLERCGKQKTFEMYKCDISCPGFKEYHARLQTFILWYIDAASFIDIDDDRWRFYLLFERYQQDGRPRHAVVGYITVYNYYAYPQRLRPCVSQMLVLPPHQQQGHGTRLLRAVYADLASRADVLDITVEDPSEDFQRVRDYTDSKICAKLDCFAPEKLQGGWCEEMAKTVREKTRINRKQARRVYEILRLRTTNVHDAADYRAYRLDVKNRLNKPFSRDKMYAERMQKAFSTEEVAQAVGNLSNADRLEKLQKMYEELEKEYRHTIDRLDRARL</sequence>
<evidence type="ECO:0000256" key="5">
    <source>
        <dbReference type="ARBA" id="ARBA00022679"/>
    </source>
</evidence>
<comment type="similarity">
    <text evidence="2 11">Belongs to the HAT1 family.</text>
</comment>
<feature type="domain" description="Histone acetyltransferase type B catalytic subunit C-terminal" evidence="15">
    <location>
        <begin position="279"/>
        <end position="330"/>
    </location>
</feature>
<dbReference type="EC" id="2.3.1.48" evidence="3 11"/>
<evidence type="ECO:0000259" key="14">
    <source>
        <dbReference type="Pfam" id="PF10394"/>
    </source>
</evidence>
<dbReference type="InterPro" id="IPR000182">
    <property type="entry name" value="GNAT_dom"/>
</dbReference>
<dbReference type="CDD" id="cd04301">
    <property type="entry name" value="NAT_SF"/>
    <property type="match status" value="1"/>
</dbReference>
<dbReference type="Gene3D" id="1.10.10.390">
    <property type="match status" value="1"/>
</dbReference>
<dbReference type="InterPro" id="IPR037113">
    <property type="entry name" value="Hat1_N_sf"/>
</dbReference>
<dbReference type="SUPFAM" id="SSF55729">
    <property type="entry name" value="Acyl-CoA N-acyltransferases (Nat)"/>
    <property type="match status" value="1"/>
</dbReference>
<dbReference type="RefSeq" id="XP_014663140.1">
    <property type="nucleotide sequence ID" value="XM_014807654.1"/>
</dbReference>
<organism evidence="16 17">
    <name type="scientific">Priapulus caudatus</name>
    <name type="common">Priapulid worm</name>
    <dbReference type="NCBI Taxonomy" id="37621"/>
    <lineage>
        <taxon>Eukaryota</taxon>
        <taxon>Metazoa</taxon>
        <taxon>Ecdysozoa</taxon>
        <taxon>Scalidophora</taxon>
        <taxon>Priapulida</taxon>
        <taxon>Priapulimorpha</taxon>
        <taxon>Priapulimorphida</taxon>
        <taxon>Priapulidae</taxon>
        <taxon>Priapulus</taxon>
    </lineage>
</organism>
<gene>
    <name evidence="17" type="primary">LOC106805881</name>
</gene>
<evidence type="ECO:0000256" key="8">
    <source>
        <dbReference type="ARBA" id="ARBA00023242"/>
    </source>
</evidence>
<dbReference type="InterPro" id="IPR048776">
    <property type="entry name" value="HAT1_C"/>
</dbReference>
<dbReference type="Proteomes" id="UP000695022">
    <property type="component" value="Unplaced"/>
</dbReference>
<keyword evidence="6" id="KW-0227">DNA damage</keyword>
<comment type="subcellular location">
    <subcellularLocation>
        <location evidence="1">Nucleus</location>
    </subcellularLocation>
</comment>
<keyword evidence="5 11" id="KW-0808">Transferase</keyword>
<evidence type="ECO:0000256" key="4">
    <source>
        <dbReference type="ARBA" id="ARBA00021268"/>
    </source>
</evidence>
<dbReference type="PANTHER" id="PTHR12046">
    <property type="entry name" value="HISTONE ACETYLTRANSFERASE TYPE B CATALYTIC SUBUNIT"/>
    <property type="match status" value="1"/>
</dbReference>
<evidence type="ECO:0000256" key="11">
    <source>
        <dbReference type="PIRNR" id="PIRNR038084"/>
    </source>
</evidence>
<dbReference type="GeneID" id="106805881"/>
<keyword evidence="12" id="KW-0175">Coiled coil</keyword>
<accession>A0ABM1DT69</accession>
<evidence type="ECO:0000256" key="7">
    <source>
        <dbReference type="ARBA" id="ARBA00023204"/>
    </source>
</evidence>
<protein>
    <recommendedName>
        <fullName evidence="4 11">Histone acetyltransferase type B catalytic subunit</fullName>
        <ecNumber evidence="3 11">2.3.1.48</ecNumber>
    </recommendedName>
</protein>
<feature type="domain" description="N-acetyltransferase" evidence="13">
    <location>
        <begin position="188"/>
        <end position="260"/>
    </location>
</feature>
<dbReference type="InterPro" id="IPR016181">
    <property type="entry name" value="Acyl_CoA_acyltransferase"/>
</dbReference>
<keyword evidence="16" id="KW-1185">Reference proteome</keyword>
<dbReference type="Pfam" id="PF10394">
    <property type="entry name" value="Hat1_N"/>
    <property type="match status" value="1"/>
</dbReference>
<proteinExistence type="inferred from homology"/>
<reference evidence="17" key="1">
    <citation type="submission" date="2025-08" db="UniProtKB">
        <authorList>
            <consortium name="RefSeq"/>
        </authorList>
    </citation>
    <scope>IDENTIFICATION</scope>
</reference>
<keyword evidence="7" id="KW-0234">DNA repair</keyword>
<dbReference type="InterPro" id="IPR013523">
    <property type="entry name" value="Hist_AcTrfase_HAT1_C"/>
</dbReference>
<evidence type="ECO:0000256" key="12">
    <source>
        <dbReference type="SAM" id="Coils"/>
    </source>
</evidence>
<evidence type="ECO:0000256" key="2">
    <source>
        <dbReference type="ARBA" id="ARBA00010543"/>
    </source>
</evidence>
<evidence type="ECO:0000256" key="1">
    <source>
        <dbReference type="ARBA" id="ARBA00004123"/>
    </source>
</evidence>
<keyword evidence="9 11" id="KW-0012">Acyltransferase</keyword>
<dbReference type="InterPro" id="IPR017380">
    <property type="entry name" value="Hist_AcTrfase_B-typ_cat-su"/>
</dbReference>
<evidence type="ECO:0000256" key="6">
    <source>
        <dbReference type="ARBA" id="ARBA00022763"/>
    </source>
</evidence>
<evidence type="ECO:0000313" key="17">
    <source>
        <dbReference type="RefSeq" id="XP_014663140.1"/>
    </source>
</evidence>
<dbReference type="Gene3D" id="3.40.630.30">
    <property type="match status" value="1"/>
</dbReference>
<dbReference type="PIRSF" id="PIRSF038084">
    <property type="entry name" value="HAT-B_cat"/>
    <property type="match status" value="1"/>
</dbReference>
<evidence type="ECO:0000313" key="16">
    <source>
        <dbReference type="Proteomes" id="UP000695022"/>
    </source>
</evidence>
<evidence type="ECO:0000256" key="10">
    <source>
        <dbReference type="ARBA" id="ARBA00048017"/>
    </source>
</evidence>
<dbReference type="Gene3D" id="3.90.360.10">
    <property type="entry name" value="Histone acetyl transferase 1 (HAT1), N-terminal domain"/>
    <property type="match status" value="1"/>
</dbReference>
<comment type="catalytic activity">
    <reaction evidence="10 11">
        <text>L-lysyl-[protein] + acetyl-CoA = N(6)-acetyl-L-lysyl-[protein] + CoA + H(+)</text>
        <dbReference type="Rhea" id="RHEA:45948"/>
        <dbReference type="Rhea" id="RHEA-COMP:9752"/>
        <dbReference type="Rhea" id="RHEA-COMP:10731"/>
        <dbReference type="ChEBI" id="CHEBI:15378"/>
        <dbReference type="ChEBI" id="CHEBI:29969"/>
        <dbReference type="ChEBI" id="CHEBI:57287"/>
        <dbReference type="ChEBI" id="CHEBI:57288"/>
        <dbReference type="ChEBI" id="CHEBI:61930"/>
        <dbReference type="EC" id="2.3.1.48"/>
    </reaction>
</comment>
<name>A0ABM1DT69_PRICU</name>
<feature type="coiled-coil region" evidence="12">
    <location>
        <begin position="381"/>
        <end position="408"/>
    </location>
</feature>
<evidence type="ECO:0000259" key="15">
    <source>
        <dbReference type="Pfam" id="PF21183"/>
    </source>
</evidence>
<dbReference type="InterPro" id="IPR019467">
    <property type="entry name" value="Hat1_N"/>
</dbReference>
<dbReference type="Pfam" id="PF21183">
    <property type="entry name" value="HAT1_C"/>
    <property type="match status" value="1"/>
</dbReference>